<dbReference type="PANTHER" id="PTHR31723">
    <property type="entry name" value="PATHOGENESIS-RELATED FAMILY PROTEIN"/>
    <property type="match status" value="1"/>
</dbReference>
<protein>
    <recommendedName>
        <fullName evidence="4">Pathogen-related protein</fullName>
    </recommendedName>
</protein>
<dbReference type="SUPFAM" id="SSF54427">
    <property type="entry name" value="NTF2-like"/>
    <property type="match status" value="1"/>
</dbReference>
<organism evidence="2 3">
    <name type="scientific">Aquilegia coerulea</name>
    <name type="common">Rocky mountain columbine</name>
    <dbReference type="NCBI Taxonomy" id="218851"/>
    <lineage>
        <taxon>Eukaryota</taxon>
        <taxon>Viridiplantae</taxon>
        <taxon>Streptophyta</taxon>
        <taxon>Embryophyta</taxon>
        <taxon>Tracheophyta</taxon>
        <taxon>Spermatophyta</taxon>
        <taxon>Magnoliopsida</taxon>
        <taxon>Ranunculales</taxon>
        <taxon>Ranunculaceae</taxon>
        <taxon>Thalictroideae</taxon>
        <taxon>Aquilegia</taxon>
    </lineage>
</organism>
<accession>A0A2G5DF68</accession>
<dbReference type="PANTHER" id="PTHR31723:SF4">
    <property type="entry name" value="PATHOGENESIS-RELATED FAMILY PROTEIN"/>
    <property type="match status" value="1"/>
</dbReference>
<gene>
    <name evidence="2" type="ORF">AQUCO_02100178v1</name>
</gene>
<dbReference type="AlphaFoldDB" id="A0A2G5DF68"/>
<dbReference type="InterPro" id="IPR032710">
    <property type="entry name" value="NTF2-like_dom_sf"/>
</dbReference>
<feature type="compositionally biased region" description="Polar residues" evidence="1">
    <location>
        <begin position="224"/>
        <end position="242"/>
    </location>
</feature>
<keyword evidence="3" id="KW-1185">Reference proteome</keyword>
<dbReference type="InterPro" id="IPR053218">
    <property type="entry name" value="Pathogen-related_defense"/>
</dbReference>
<evidence type="ECO:0000256" key="1">
    <source>
        <dbReference type="SAM" id="MobiDB-lite"/>
    </source>
</evidence>
<dbReference type="OrthoDB" id="65445at2759"/>
<evidence type="ECO:0000313" key="3">
    <source>
        <dbReference type="Proteomes" id="UP000230069"/>
    </source>
</evidence>
<reference evidence="2 3" key="1">
    <citation type="submission" date="2017-09" db="EMBL/GenBank/DDBJ databases">
        <title>WGS assembly of Aquilegia coerulea Goldsmith.</title>
        <authorList>
            <person name="Hodges S."/>
            <person name="Kramer E."/>
            <person name="Nordborg M."/>
            <person name="Tomkins J."/>
            <person name="Borevitz J."/>
            <person name="Derieg N."/>
            <person name="Yan J."/>
            <person name="Mihaltcheva S."/>
            <person name="Hayes R.D."/>
            <person name="Rokhsar D."/>
        </authorList>
    </citation>
    <scope>NUCLEOTIDE SEQUENCE [LARGE SCALE GENOMIC DNA]</scope>
    <source>
        <strain evidence="3">cv. Goldsmith</strain>
    </source>
</reference>
<evidence type="ECO:0000313" key="2">
    <source>
        <dbReference type="EMBL" id="PIA42133.1"/>
    </source>
</evidence>
<proteinExistence type="predicted"/>
<evidence type="ECO:0008006" key="4">
    <source>
        <dbReference type="Google" id="ProtNLM"/>
    </source>
</evidence>
<dbReference type="STRING" id="218851.A0A2G5DF68"/>
<sequence>MASTKEVSSSSFFTDKYRTCMNEDEVKNTQWRHGGPPIFDSVNKLFEQERTKIWPEGSLEEVVQNAIKTWEMELSHKTNIQDFKSINPEKFKFFVNGREGLSGEETLEIGSYNALLKTSLPEEFQYYKADQESYESSHDIFRTTFPRGFAWEVISVYSGPPVVTFKFRHWGYMEGPFQGHAPTGEKVEFYGLAVLKVDETLRAEEVEIYYDPGELFGGLLKGPSPTTSNPNQDTSSKPSSKQGCPFYKGE</sequence>
<dbReference type="EMBL" id="KZ305038">
    <property type="protein sequence ID" value="PIA42133.1"/>
    <property type="molecule type" value="Genomic_DNA"/>
</dbReference>
<dbReference type="Gene3D" id="3.10.450.50">
    <property type="match status" value="1"/>
</dbReference>
<feature type="region of interest" description="Disordered" evidence="1">
    <location>
        <begin position="220"/>
        <end position="250"/>
    </location>
</feature>
<name>A0A2G5DF68_AQUCA</name>
<dbReference type="Proteomes" id="UP000230069">
    <property type="component" value="Unassembled WGS sequence"/>
</dbReference>
<dbReference type="InParanoid" id="A0A2G5DF68"/>